<dbReference type="CDD" id="cd01127">
    <property type="entry name" value="TrwB_TraG_TraD_VirD4"/>
    <property type="match status" value="1"/>
</dbReference>
<protein>
    <submittedName>
        <fullName evidence="9">TraM recognition domain-containing protein</fullName>
    </submittedName>
</protein>
<comment type="subcellular location">
    <subcellularLocation>
        <location evidence="1">Cell membrane</location>
        <topology evidence="1">Multi-pass membrane protein</topology>
    </subcellularLocation>
</comment>
<accession>A0A7G7MCF7</accession>
<dbReference type="GO" id="GO:0005886">
    <property type="term" value="C:plasma membrane"/>
    <property type="evidence" value="ECO:0007669"/>
    <property type="project" value="UniProtKB-SubCell"/>
</dbReference>
<keyword evidence="5 7" id="KW-1133">Transmembrane helix</keyword>
<dbReference type="EMBL" id="CP060131">
    <property type="protein sequence ID" value="QNG50468.1"/>
    <property type="molecule type" value="Genomic_DNA"/>
</dbReference>
<dbReference type="AlphaFoldDB" id="A0A7G7MCF7"/>
<evidence type="ECO:0000256" key="2">
    <source>
        <dbReference type="ARBA" id="ARBA00008806"/>
    </source>
</evidence>
<dbReference type="KEGG" id="ppel:H6H00_19790"/>
<feature type="transmembrane region" description="Helical" evidence="7">
    <location>
        <begin position="69"/>
        <end position="98"/>
    </location>
</feature>
<sequence length="607" mass="64223">MNRALLRDAAAPLLLLSAIGSAALLCVDVWLAAGAASLSSTGTWVANGPDPLTVSTLLRDGPVAVLSPGASTTVFAAVLGTVILLEAGAVVAIALLVTRASSATDPQRSLLGRRELGDLSGAAAAKRAHRLRPSLDGDEPADRGLRLLSIGRRDVWMSWEDVGLVVMGPRANKTSALAVPTVLAAPGLVVATSNKADLWALTSGLRGRAGPVWTFDPQLIAHARQTWWWDPLRSIRDVGPAERMEAAARLAGHFMGTIGGNRRDPFFHSAGEQVLTSTLLAAALQDGGTVRDVVSWLQPGSRDAVAALDAAGALAEAADLESTLHGADVTTKGILQTARTATRSLTSERILRWITPPYTWQTPPVDPPTELDLWDLLRAAQHGRATVHLLSKEGAGTAAPVVTALVDRILEVAELLAQARGGRLDPPVVAVLDEAANICPIRQLPQLYSHYGSRGIQVLTMLQSYQQGVGVWGEQGMQALWSAATIKLVGAGVDDHAFLQRLSGLIGDHDVEKTSTSIDRTRGASRQYSTARESILPASVLRALPRDQAVLLATGRKAGLGRLHPWYRERDNTDISSYADTALEELCRAAAIALGPNNPVNLTRGTP</sequence>
<feature type="domain" description="TraD/TraG TraM recognition site" evidence="8">
    <location>
        <begin position="427"/>
        <end position="546"/>
    </location>
</feature>
<keyword evidence="4 7" id="KW-0812">Transmembrane</keyword>
<evidence type="ECO:0000259" key="8">
    <source>
        <dbReference type="Pfam" id="PF12696"/>
    </source>
</evidence>
<proteinExistence type="inferred from homology"/>
<keyword evidence="10" id="KW-1185">Reference proteome</keyword>
<gene>
    <name evidence="9" type="ORF">H6H00_19790</name>
</gene>
<dbReference type="Pfam" id="PF02534">
    <property type="entry name" value="T4SS-DNA_transf"/>
    <property type="match status" value="1"/>
</dbReference>
<evidence type="ECO:0000256" key="5">
    <source>
        <dbReference type="ARBA" id="ARBA00022989"/>
    </source>
</evidence>
<keyword evidence="3" id="KW-1003">Cell membrane</keyword>
<dbReference type="PANTHER" id="PTHR37937:SF1">
    <property type="entry name" value="CONJUGATIVE TRANSFER: DNA TRANSPORT"/>
    <property type="match status" value="1"/>
</dbReference>
<dbReference type="InterPro" id="IPR051539">
    <property type="entry name" value="T4SS-coupling_protein"/>
</dbReference>
<dbReference type="InterPro" id="IPR003688">
    <property type="entry name" value="TraG/VirD4"/>
</dbReference>
<evidence type="ECO:0000256" key="3">
    <source>
        <dbReference type="ARBA" id="ARBA00022475"/>
    </source>
</evidence>
<dbReference type="PANTHER" id="PTHR37937">
    <property type="entry name" value="CONJUGATIVE TRANSFER: DNA TRANSPORT"/>
    <property type="match status" value="1"/>
</dbReference>
<dbReference type="SUPFAM" id="SSF52540">
    <property type="entry name" value="P-loop containing nucleoside triphosphate hydrolases"/>
    <property type="match status" value="1"/>
</dbReference>
<reference evidence="9 10" key="1">
    <citation type="submission" date="2020-08" db="EMBL/GenBank/DDBJ databases">
        <authorList>
            <person name="Mo P."/>
        </authorList>
    </citation>
    <scope>NUCLEOTIDE SEQUENCE [LARGE SCALE GENOMIC DNA]</scope>
    <source>
        <strain evidence="9 10">CGMCC 4.1532</strain>
    </source>
</reference>
<dbReference type="InterPro" id="IPR027417">
    <property type="entry name" value="P-loop_NTPase"/>
</dbReference>
<evidence type="ECO:0000256" key="1">
    <source>
        <dbReference type="ARBA" id="ARBA00004651"/>
    </source>
</evidence>
<dbReference type="Pfam" id="PF12696">
    <property type="entry name" value="TraG-D_C"/>
    <property type="match status" value="1"/>
</dbReference>
<evidence type="ECO:0000256" key="7">
    <source>
        <dbReference type="SAM" id="Phobius"/>
    </source>
</evidence>
<dbReference type="Proteomes" id="UP000515728">
    <property type="component" value="Chromosome"/>
</dbReference>
<dbReference type="InterPro" id="IPR032689">
    <property type="entry name" value="TraG-D_C"/>
</dbReference>
<keyword evidence="6 7" id="KW-0472">Membrane</keyword>
<evidence type="ECO:0000256" key="4">
    <source>
        <dbReference type="ARBA" id="ARBA00022692"/>
    </source>
</evidence>
<name>A0A7G7MCF7_9PSEU</name>
<organism evidence="9 10">
    <name type="scientific">Pseudonocardia petroleophila</name>
    <dbReference type="NCBI Taxonomy" id="37331"/>
    <lineage>
        <taxon>Bacteria</taxon>
        <taxon>Bacillati</taxon>
        <taxon>Actinomycetota</taxon>
        <taxon>Actinomycetes</taxon>
        <taxon>Pseudonocardiales</taxon>
        <taxon>Pseudonocardiaceae</taxon>
        <taxon>Pseudonocardia</taxon>
    </lineage>
</organism>
<evidence type="ECO:0000313" key="10">
    <source>
        <dbReference type="Proteomes" id="UP000515728"/>
    </source>
</evidence>
<evidence type="ECO:0000313" key="9">
    <source>
        <dbReference type="EMBL" id="QNG50468.1"/>
    </source>
</evidence>
<evidence type="ECO:0000256" key="6">
    <source>
        <dbReference type="ARBA" id="ARBA00023136"/>
    </source>
</evidence>
<comment type="similarity">
    <text evidence="2">Belongs to the VirD4/TraG family.</text>
</comment>
<dbReference type="RefSeq" id="WP_185717230.1">
    <property type="nucleotide sequence ID" value="NZ_BAAAWI010000001.1"/>
</dbReference>
<dbReference type="Gene3D" id="3.40.50.300">
    <property type="entry name" value="P-loop containing nucleotide triphosphate hydrolases"/>
    <property type="match status" value="1"/>
</dbReference>